<dbReference type="Proteomes" id="UP000515563">
    <property type="component" value="Chromosome"/>
</dbReference>
<dbReference type="EMBL" id="CP043661">
    <property type="protein sequence ID" value="QNE17651.1"/>
    <property type="molecule type" value="Genomic_DNA"/>
</dbReference>
<keyword evidence="1" id="KW-0472">Membrane</keyword>
<evidence type="ECO:0000256" key="1">
    <source>
        <dbReference type="SAM" id="Phobius"/>
    </source>
</evidence>
<keyword evidence="1" id="KW-0812">Transmembrane</keyword>
<reference evidence="2 3" key="2">
    <citation type="journal article" date="2020" name="Microbiol. Resour. Announc.">
        <title>Antarctic desert soil bacteria exhibit high novel natural product potential, evaluated through long-read genome sequencing and comparative genomics.</title>
        <authorList>
            <person name="Benaud N."/>
            <person name="Edwards R.J."/>
            <person name="Amos T.G."/>
            <person name="D'Agostino P.M."/>
            <person name="Gutierrez-Chavez C."/>
            <person name="Montgomery K."/>
            <person name="Nicetic I."/>
            <person name="Ferrari B.C."/>
        </authorList>
    </citation>
    <scope>NUCLEOTIDE SEQUENCE [LARGE SCALE GENOMIC DNA]</scope>
    <source>
        <strain evidence="2 3">SPB151</strain>
    </source>
</reference>
<reference evidence="3" key="1">
    <citation type="submission" date="2019-09" db="EMBL/GenBank/DDBJ databases">
        <title>Antimicrobial potential of Antarctic Bacteria.</title>
        <authorList>
            <person name="Benaud N."/>
            <person name="Edwards R.J."/>
            <person name="Ferrari B.C."/>
        </authorList>
    </citation>
    <scope>NUCLEOTIDE SEQUENCE [LARGE SCALE GENOMIC DNA]</scope>
    <source>
        <strain evidence="3">SPB151</strain>
    </source>
</reference>
<dbReference type="RefSeq" id="WP_185446479.1">
    <property type="nucleotide sequence ID" value="NZ_CP043661.1"/>
</dbReference>
<feature type="transmembrane region" description="Helical" evidence="1">
    <location>
        <begin position="104"/>
        <end position="130"/>
    </location>
</feature>
<dbReference type="KEGG" id="kqi:F1D05_06730"/>
<gene>
    <name evidence="2" type="ORF">F1D05_06730</name>
</gene>
<evidence type="ECO:0000313" key="2">
    <source>
        <dbReference type="EMBL" id="QNE17651.1"/>
    </source>
</evidence>
<feature type="transmembrane region" description="Helical" evidence="1">
    <location>
        <begin position="142"/>
        <end position="166"/>
    </location>
</feature>
<feature type="transmembrane region" description="Helical" evidence="1">
    <location>
        <begin position="20"/>
        <end position="43"/>
    </location>
</feature>
<protein>
    <submittedName>
        <fullName evidence="2">DUF624 domain-containing protein</fullName>
    </submittedName>
</protein>
<proteinExistence type="predicted"/>
<feature type="transmembrane region" description="Helical" evidence="1">
    <location>
        <begin position="79"/>
        <end position="98"/>
    </location>
</feature>
<organism evidence="2 3">
    <name type="scientific">Kribbella qitaiheensis</name>
    <dbReference type="NCBI Taxonomy" id="1544730"/>
    <lineage>
        <taxon>Bacteria</taxon>
        <taxon>Bacillati</taxon>
        <taxon>Actinomycetota</taxon>
        <taxon>Actinomycetes</taxon>
        <taxon>Propionibacteriales</taxon>
        <taxon>Kribbellaceae</taxon>
        <taxon>Kribbella</taxon>
    </lineage>
</organism>
<dbReference type="AlphaFoldDB" id="A0A7G6WUI6"/>
<evidence type="ECO:0000313" key="3">
    <source>
        <dbReference type="Proteomes" id="UP000515563"/>
    </source>
</evidence>
<keyword evidence="3" id="KW-1185">Reference proteome</keyword>
<keyword evidence="1" id="KW-1133">Transmembrane helix</keyword>
<sequence length="196" mass="21060">MSSRVGWEQVALRWLQWISVPASAGLAFCCLSLGAVTWLPALAATAQVLHRWREDGDERAFLGVFADFRNHWRRLWRHSLISTAIGAVLTANLVFLLGRGAVGFVLLAVQLGLAAAFIVYHLAFAAAIGHRPTASLSSRRHAAIHLAFGSWRGALLLLATVLVIALTAPLGIGPLLFGPSVPLLAALSLQSRLEQS</sequence>
<name>A0A7G6WUI6_9ACTN</name>
<accession>A0A7G6WUI6</accession>